<proteinExistence type="predicted"/>
<evidence type="ECO:0000313" key="3">
    <source>
        <dbReference type="Proteomes" id="UP000290439"/>
    </source>
</evidence>
<accession>A0A4U8W6F0</accession>
<dbReference type="EMBL" id="LR215973">
    <property type="protein sequence ID" value="VFB01642.1"/>
    <property type="molecule type" value="Genomic_DNA"/>
</dbReference>
<sequence length="212" mass="22787">MPPPGYGMTPGYAPRPAPSRTPKWLIISAIGVVVVLGGALIGLRVLVSVKSSENDSGPLAYPAVGTCIDHHGGDVMHESIPALDCTNPAATKKIVASEIVTDTDREVECTDIQSLIITTGEHHGDIVTAHSCAAPNVIIGHCYQASIRDYTYDPACTDGSARFDRIVRGVQDTEVCEVPTEDVGRRMDMILISKFHFVHKEENATYCFALPN</sequence>
<dbReference type="Proteomes" id="UP000290439">
    <property type="component" value="Chromosome"/>
</dbReference>
<evidence type="ECO:0000313" key="2">
    <source>
        <dbReference type="EMBL" id="VFB01642.1"/>
    </source>
</evidence>
<organism evidence="2 3">
    <name type="scientific">Nocardia cyriacigeorgica</name>
    <dbReference type="NCBI Taxonomy" id="135487"/>
    <lineage>
        <taxon>Bacteria</taxon>
        <taxon>Bacillati</taxon>
        <taxon>Actinomycetota</taxon>
        <taxon>Actinomycetes</taxon>
        <taxon>Mycobacteriales</taxon>
        <taxon>Nocardiaceae</taxon>
        <taxon>Nocardia</taxon>
    </lineage>
</organism>
<keyword evidence="1" id="KW-0472">Membrane</keyword>
<gene>
    <name evidence="2" type="ORF">NCTC10797_05466</name>
</gene>
<keyword evidence="1" id="KW-0812">Transmembrane</keyword>
<evidence type="ECO:0000256" key="1">
    <source>
        <dbReference type="SAM" id="Phobius"/>
    </source>
</evidence>
<name>A0A4U8W6F0_9NOCA</name>
<protein>
    <submittedName>
        <fullName evidence="2">Uncharacterized protein</fullName>
    </submittedName>
</protein>
<feature type="transmembrane region" description="Helical" evidence="1">
    <location>
        <begin position="24"/>
        <end position="47"/>
    </location>
</feature>
<dbReference type="AlphaFoldDB" id="A0A4U8W6F0"/>
<reference evidence="2 3" key="1">
    <citation type="submission" date="2019-02" db="EMBL/GenBank/DDBJ databases">
        <authorList>
            <consortium name="Pathogen Informatics"/>
        </authorList>
    </citation>
    <scope>NUCLEOTIDE SEQUENCE [LARGE SCALE GENOMIC DNA]</scope>
    <source>
        <strain evidence="2 3">3012STDY6756504</strain>
    </source>
</reference>
<keyword evidence="1" id="KW-1133">Transmembrane helix</keyword>